<reference evidence="4" key="1">
    <citation type="submission" date="2017-07" db="EMBL/GenBank/DDBJ databases">
        <title>Brachybacterium sp. VR2415.</title>
        <authorList>
            <person name="Tak E.J."/>
            <person name="Bae J.-W."/>
        </authorList>
    </citation>
    <scope>NUCLEOTIDE SEQUENCE [LARGE SCALE GENOMIC DNA]</scope>
    <source>
        <strain evidence="4">VR2415</strain>
    </source>
</reference>
<feature type="transmembrane region" description="Helical" evidence="1">
    <location>
        <begin position="78"/>
        <end position="102"/>
    </location>
</feature>
<keyword evidence="1" id="KW-1133">Transmembrane helix</keyword>
<keyword evidence="4" id="KW-1185">Reference proteome</keyword>
<evidence type="ECO:0000256" key="1">
    <source>
        <dbReference type="SAM" id="Phobius"/>
    </source>
</evidence>
<dbReference type="KEGG" id="brv:CFK39_07195"/>
<keyword evidence="1" id="KW-0472">Membrane</keyword>
<feature type="transmembrane region" description="Helical" evidence="1">
    <location>
        <begin position="248"/>
        <end position="273"/>
    </location>
</feature>
<dbReference type="Proteomes" id="UP000198398">
    <property type="component" value="Chromosome"/>
</dbReference>
<feature type="domain" description="DUF1206" evidence="2">
    <location>
        <begin position="209"/>
        <end position="277"/>
    </location>
</feature>
<feature type="domain" description="DUF1206" evidence="2">
    <location>
        <begin position="33"/>
        <end position="101"/>
    </location>
</feature>
<protein>
    <recommendedName>
        <fullName evidence="2">DUF1206 domain-containing protein</fullName>
    </recommendedName>
</protein>
<accession>A0A220UCL8</accession>
<feature type="transmembrane region" description="Helical" evidence="1">
    <location>
        <begin position="158"/>
        <end position="181"/>
    </location>
</feature>
<dbReference type="InterPro" id="IPR009597">
    <property type="entry name" value="DUF1206"/>
</dbReference>
<keyword evidence="1" id="KW-0812">Transmembrane</keyword>
<evidence type="ECO:0000259" key="2">
    <source>
        <dbReference type="Pfam" id="PF06724"/>
    </source>
</evidence>
<dbReference type="OrthoDB" id="4552598at2"/>
<organism evidence="3 4">
    <name type="scientific">Brachybacterium avium</name>
    <dbReference type="NCBI Taxonomy" id="2017485"/>
    <lineage>
        <taxon>Bacteria</taxon>
        <taxon>Bacillati</taxon>
        <taxon>Actinomycetota</taxon>
        <taxon>Actinomycetes</taxon>
        <taxon>Micrococcales</taxon>
        <taxon>Dermabacteraceae</taxon>
        <taxon>Brachybacterium</taxon>
    </lineage>
</organism>
<feature type="domain" description="DUF1206" evidence="2">
    <location>
        <begin position="119"/>
        <end position="183"/>
    </location>
</feature>
<proteinExistence type="predicted"/>
<feature type="transmembrane region" description="Helical" evidence="1">
    <location>
        <begin position="202"/>
        <end position="228"/>
    </location>
</feature>
<name>A0A220UCL8_9MICO</name>
<feature type="transmembrane region" description="Helical" evidence="1">
    <location>
        <begin position="33"/>
        <end position="54"/>
    </location>
</feature>
<dbReference type="RefSeq" id="WP_089064897.1">
    <property type="nucleotide sequence ID" value="NZ_CP022316.1"/>
</dbReference>
<dbReference type="EMBL" id="CP022316">
    <property type="protein sequence ID" value="ASK65656.1"/>
    <property type="molecule type" value="Genomic_DNA"/>
</dbReference>
<sequence>MGTLQSARDGAENVEDAAEDVAEHPAFQAVARAGFVMSGLVHVLIGVITLRMAFGGSSQEADQSGALQAVASAPGGNIVLWIGGVAMAALAIWHLAEAWFGARWKRGAMKRIRYVIATLGKAVVYGVLAVTALRFAAGSGTDSGEQTSQLTAGLMDSVAGRIAVLVVAAVVFGIGCFHVYTGAGRGFEDRLRVPEGQQIARAIVVTGVLGFIAKGIALVGVGMMFGWAALGADPEKATGLDGALQAMAALPAGGVALAVVGAGLILYGLFAVLRSRYAPVM</sequence>
<evidence type="ECO:0000313" key="3">
    <source>
        <dbReference type="EMBL" id="ASK65656.1"/>
    </source>
</evidence>
<feature type="transmembrane region" description="Helical" evidence="1">
    <location>
        <begin position="114"/>
        <end position="138"/>
    </location>
</feature>
<gene>
    <name evidence="3" type="ORF">CFK39_07195</name>
</gene>
<dbReference type="AlphaFoldDB" id="A0A220UCL8"/>
<evidence type="ECO:0000313" key="4">
    <source>
        <dbReference type="Proteomes" id="UP000198398"/>
    </source>
</evidence>
<dbReference type="Pfam" id="PF06724">
    <property type="entry name" value="DUF1206"/>
    <property type="match status" value="3"/>
</dbReference>